<protein>
    <submittedName>
        <fullName evidence="2">Uncharacterized protein</fullName>
    </submittedName>
</protein>
<gene>
    <name evidence="2" type="ORF">J2X26_003378</name>
</gene>
<proteinExistence type="predicted"/>
<keyword evidence="1" id="KW-0472">Membrane</keyword>
<organism evidence="2 3">
    <name type="scientific">Cellulomonas humilata</name>
    <dbReference type="NCBI Taxonomy" id="144055"/>
    <lineage>
        <taxon>Bacteria</taxon>
        <taxon>Bacillati</taxon>
        <taxon>Actinomycetota</taxon>
        <taxon>Actinomycetes</taxon>
        <taxon>Micrococcales</taxon>
        <taxon>Cellulomonadaceae</taxon>
        <taxon>Cellulomonas</taxon>
    </lineage>
</organism>
<feature type="transmembrane region" description="Helical" evidence="1">
    <location>
        <begin position="270"/>
        <end position="288"/>
    </location>
</feature>
<name>A0ABU0EIE2_9CELL</name>
<feature type="transmembrane region" description="Helical" evidence="1">
    <location>
        <begin position="111"/>
        <end position="131"/>
    </location>
</feature>
<feature type="transmembrane region" description="Helical" evidence="1">
    <location>
        <begin position="184"/>
        <end position="204"/>
    </location>
</feature>
<dbReference type="RefSeq" id="WP_307493861.1">
    <property type="nucleotide sequence ID" value="NZ_JAUSVB010000005.1"/>
</dbReference>
<evidence type="ECO:0000313" key="2">
    <source>
        <dbReference type="EMBL" id="MDQ0375048.1"/>
    </source>
</evidence>
<dbReference type="EMBL" id="JAUSVB010000005">
    <property type="protein sequence ID" value="MDQ0375048.1"/>
    <property type="molecule type" value="Genomic_DNA"/>
</dbReference>
<keyword evidence="1" id="KW-1133">Transmembrane helix</keyword>
<feature type="transmembrane region" description="Helical" evidence="1">
    <location>
        <begin position="300"/>
        <end position="319"/>
    </location>
</feature>
<evidence type="ECO:0000313" key="3">
    <source>
        <dbReference type="Proteomes" id="UP001239626"/>
    </source>
</evidence>
<sequence length="367" mass="40405">MTDASTVDWAVFVLVVGLRLVVPLFIPRFPLPAILAALVIDGVDKSIFAAFTGLPLDNYQSYDKALDIYYLTIAYLSVLRNWRNPFAVGVAAFLWYYRLVGVLLFELTDLRWLLMVFPNTFEYFVIAIEVVRTRWDAARLSRAAFLWTAGLIWVVIKLPQEWWIHVAQLDFTDEFGKLVDKHPWVWGLLAVLAVVLVVVGRRVVRRLPPADWPFTVDADVVAARVGWVPKGPVGVAPKGIGHLAEKVALAGLVTAVLFESYPLTEGRLSVVVLVVTGTVLVHAGLALWRGRATASLGIGVAVNTVISVVTMLVFAAFATGQRGQVAVGDVLLFAYVVALVVTLYDRYSARREACETPVGADARLTRS</sequence>
<feature type="transmembrane region" description="Helical" evidence="1">
    <location>
        <begin position="143"/>
        <end position="164"/>
    </location>
</feature>
<comment type="caution">
    <text evidence="2">The sequence shown here is derived from an EMBL/GenBank/DDBJ whole genome shotgun (WGS) entry which is preliminary data.</text>
</comment>
<evidence type="ECO:0000256" key="1">
    <source>
        <dbReference type="SAM" id="Phobius"/>
    </source>
</evidence>
<keyword evidence="1" id="KW-0812">Transmembrane</keyword>
<reference evidence="2 3" key="1">
    <citation type="submission" date="2023-07" db="EMBL/GenBank/DDBJ databases">
        <title>Sorghum-associated microbial communities from plants grown in Nebraska, USA.</title>
        <authorList>
            <person name="Schachtman D."/>
        </authorList>
    </citation>
    <scope>NUCLEOTIDE SEQUENCE [LARGE SCALE GENOMIC DNA]</scope>
    <source>
        <strain evidence="2 3">BE332</strain>
    </source>
</reference>
<dbReference type="Proteomes" id="UP001239626">
    <property type="component" value="Unassembled WGS sequence"/>
</dbReference>
<feature type="transmembrane region" description="Helical" evidence="1">
    <location>
        <begin position="86"/>
        <end position="105"/>
    </location>
</feature>
<feature type="transmembrane region" description="Helical" evidence="1">
    <location>
        <begin position="6"/>
        <end position="26"/>
    </location>
</feature>
<accession>A0ABU0EIE2</accession>
<feature type="transmembrane region" description="Helical" evidence="1">
    <location>
        <begin position="325"/>
        <end position="344"/>
    </location>
</feature>
<keyword evidence="3" id="KW-1185">Reference proteome</keyword>